<dbReference type="GeneID" id="70252345"/>
<proteinExistence type="inferred from homology"/>
<evidence type="ECO:0000313" key="15">
    <source>
        <dbReference type="EMBL" id="KAH8700509.1"/>
    </source>
</evidence>
<dbReference type="Gene3D" id="1.20.1560.10">
    <property type="entry name" value="ABC transporter type 1, transmembrane domain"/>
    <property type="match status" value="2"/>
</dbReference>
<reference evidence="15" key="1">
    <citation type="submission" date="2021-12" db="EMBL/GenBank/DDBJ databases">
        <title>Convergent genome expansion in fungi linked to evolution of root-endophyte symbiosis.</title>
        <authorList>
            <consortium name="DOE Joint Genome Institute"/>
            <person name="Ke Y.-H."/>
            <person name="Bonito G."/>
            <person name="Liao H.-L."/>
            <person name="Looney B."/>
            <person name="Rojas-Flechas A."/>
            <person name="Nash J."/>
            <person name="Hameed K."/>
            <person name="Schadt C."/>
            <person name="Martin F."/>
            <person name="Crous P.W."/>
            <person name="Miettinen O."/>
            <person name="Magnuson J.K."/>
            <person name="Labbe J."/>
            <person name="Jacobson D."/>
            <person name="Doktycz M.J."/>
            <person name="Veneault-Fourrey C."/>
            <person name="Kuo A."/>
            <person name="Mondo S."/>
            <person name="Calhoun S."/>
            <person name="Riley R."/>
            <person name="Ohm R."/>
            <person name="LaButti K."/>
            <person name="Andreopoulos B."/>
            <person name="Pangilinan J."/>
            <person name="Nolan M."/>
            <person name="Tritt A."/>
            <person name="Clum A."/>
            <person name="Lipzen A."/>
            <person name="Daum C."/>
            <person name="Barry K."/>
            <person name="Grigoriev I.V."/>
            <person name="Vilgalys R."/>
        </authorList>
    </citation>
    <scope>NUCLEOTIDE SEQUENCE</scope>
    <source>
        <strain evidence="15">PMI_201</strain>
    </source>
</reference>
<feature type="region of interest" description="Disordered" evidence="11">
    <location>
        <begin position="1208"/>
        <end position="1232"/>
    </location>
</feature>
<dbReference type="GO" id="GO:0005886">
    <property type="term" value="C:plasma membrane"/>
    <property type="evidence" value="ECO:0007669"/>
    <property type="project" value="UniProtKB-SubCell"/>
</dbReference>
<dbReference type="InterPro" id="IPR011527">
    <property type="entry name" value="ABC1_TM_dom"/>
</dbReference>
<evidence type="ECO:0000313" key="16">
    <source>
        <dbReference type="Proteomes" id="UP001201262"/>
    </source>
</evidence>
<comment type="caution">
    <text evidence="15">The sequence shown here is derived from an EMBL/GenBank/DDBJ whole genome shotgun (WGS) entry which is preliminary data.</text>
</comment>
<feature type="compositionally biased region" description="Pro residues" evidence="11">
    <location>
        <begin position="883"/>
        <end position="893"/>
    </location>
</feature>
<accession>A0AAD4KV20</accession>
<feature type="transmembrane region" description="Helical" evidence="12">
    <location>
        <begin position="984"/>
        <end position="1002"/>
    </location>
</feature>
<dbReference type="PANTHER" id="PTHR24223">
    <property type="entry name" value="ATP-BINDING CASSETTE SUB-FAMILY C"/>
    <property type="match status" value="1"/>
</dbReference>
<dbReference type="RefSeq" id="XP_046074215.1">
    <property type="nucleotide sequence ID" value="XM_046222058.1"/>
</dbReference>
<dbReference type="InterPro" id="IPR044746">
    <property type="entry name" value="ABCC_6TM_D1"/>
</dbReference>
<feature type="transmembrane region" description="Helical" evidence="12">
    <location>
        <begin position="102"/>
        <end position="121"/>
    </location>
</feature>
<feature type="domain" description="ABC transporter" evidence="13">
    <location>
        <begin position="1235"/>
        <end position="1467"/>
    </location>
</feature>
<dbReference type="Proteomes" id="UP001201262">
    <property type="component" value="Unassembled WGS sequence"/>
</dbReference>
<dbReference type="InterPro" id="IPR003439">
    <property type="entry name" value="ABC_transporter-like_ATP-bd"/>
</dbReference>
<dbReference type="FunFam" id="3.40.50.300:FF:000838">
    <property type="entry name" value="ABC multidrug transporter (Eurofung)"/>
    <property type="match status" value="1"/>
</dbReference>
<organism evidence="15 16">
    <name type="scientific">Talaromyces proteolyticus</name>
    <dbReference type="NCBI Taxonomy" id="1131652"/>
    <lineage>
        <taxon>Eukaryota</taxon>
        <taxon>Fungi</taxon>
        <taxon>Dikarya</taxon>
        <taxon>Ascomycota</taxon>
        <taxon>Pezizomycotina</taxon>
        <taxon>Eurotiomycetes</taxon>
        <taxon>Eurotiomycetidae</taxon>
        <taxon>Eurotiales</taxon>
        <taxon>Trichocomaceae</taxon>
        <taxon>Talaromyces</taxon>
        <taxon>Talaromyces sect. Bacilispori</taxon>
    </lineage>
</organism>
<keyword evidence="4" id="KW-1003">Cell membrane</keyword>
<dbReference type="InterPro" id="IPR036640">
    <property type="entry name" value="ABC1_TM_sf"/>
</dbReference>
<keyword evidence="7" id="KW-0067">ATP-binding</keyword>
<dbReference type="InterPro" id="IPR044726">
    <property type="entry name" value="ABCC_6TM_D2"/>
</dbReference>
<keyword evidence="8 12" id="KW-1133">Transmembrane helix</keyword>
<feature type="transmembrane region" description="Helical" evidence="12">
    <location>
        <begin position="35"/>
        <end position="58"/>
    </location>
</feature>
<dbReference type="GO" id="GO:0140359">
    <property type="term" value="F:ABC-type transporter activity"/>
    <property type="evidence" value="ECO:0007669"/>
    <property type="project" value="InterPro"/>
</dbReference>
<keyword evidence="6" id="KW-0547">Nucleotide-binding</keyword>
<feature type="transmembrane region" description="Helical" evidence="12">
    <location>
        <begin position="1023"/>
        <end position="1044"/>
    </location>
</feature>
<dbReference type="PROSITE" id="PS50929">
    <property type="entry name" value="ABC_TM1F"/>
    <property type="match status" value="2"/>
</dbReference>
<protein>
    <submittedName>
        <fullName evidence="15">Multidrug resistance protein</fullName>
    </submittedName>
</protein>
<dbReference type="InterPro" id="IPR050173">
    <property type="entry name" value="ABC_transporter_C-like"/>
</dbReference>
<feature type="transmembrane region" description="Helical" evidence="12">
    <location>
        <begin position="305"/>
        <end position="330"/>
    </location>
</feature>
<evidence type="ECO:0000256" key="6">
    <source>
        <dbReference type="ARBA" id="ARBA00022741"/>
    </source>
</evidence>
<feature type="region of interest" description="Disordered" evidence="11">
    <location>
        <begin position="849"/>
        <end position="893"/>
    </location>
</feature>
<evidence type="ECO:0000256" key="2">
    <source>
        <dbReference type="ARBA" id="ARBA00009726"/>
    </source>
</evidence>
<comment type="similarity">
    <text evidence="2">Belongs to the ABC transporter superfamily. ABCC family. Conjugate transporter (TC 3.A.1.208) subfamily.</text>
</comment>
<dbReference type="GO" id="GO:0016887">
    <property type="term" value="F:ATP hydrolysis activity"/>
    <property type="evidence" value="ECO:0007669"/>
    <property type="project" value="InterPro"/>
</dbReference>
<feature type="transmembrane region" description="Helical" evidence="12">
    <location>
        <begin position="908"/>
        <end position="929"/>
    </location>
</feature>
<evidence type="ECO:0000256" key="10">
    <source>
        <dbReference type="ARBA" id="ARBA00023180"/>
    </source>
</evidence>
<dbReference type="GO" id="GO:0005524">
    <property type="term" value="F:ATP binding"/>
    <property type="evidence" value="ECO:0007669"/>
    <property type="project" value="UniProtKB-KW"/>
</dbReference>
<dbReference type="CDD" id="cd03250">
    <property type="entry name" value="ABCC_MRP_domain1"/>
    <property type="match status" value="1"/>
</dbReference>
<feature type="domain" description="ABC transporter" evidence="13">
    <location>
        <begin position="620"/>
        <end position="844"/>
    </location>
</feature>
<dbReference type="EMBL" id="JAJTJA010000004">
    <property type="protein sequence ID" value="KAH8700509.1"/>
    <property type="molecule type" value="Genomic_DNA"/>
</dbReference>
<evidence type="ECO:0000259" key="14">
    <source>
        <dbReference type="PROSITE" id="PS50929"/>
    </source>
</evidence>
<keyword evidence="9 12" id="KW-0472">Membrane</keyword>
<dbReference type="Pfam" id="PF00005">
    <property type="entry name" value="ABC_tran"/>
    <property type="match status" value="2"/>
</dbReference>
<dbReference type="Gene3D" id="3.40.50.300">
    <property type="entry name" value="P-loop containing nucleotide triphosphate hydrolases"/>
    <property type="match status" value="2"/>
</dbReference>
<sequence>MAAARCLAADGSFGPVVNEEGCRGNFDFTLAFTLYFFQIAPASIFLLIAPTRIYLLFAREKCVKGTWLKYLKLVFTLAYSVLQLTLIALWSTQSMPAGPVGIAASCLNTVVGVLLCLLSPLEHSRTLRPSSIINVYLLSFLLDAVALRTLWMSTYSTDIRNSFTAVFTVKGVLVGLEAVEKNRYFITEEDRQLSPYAKSGIYNRSIFWWINALLRLGYRQRLTPQDLHPLDPTMAAEVLHERFRLSWKRTQRDKRRLLYTLLVALRWELLSPVIPRLILIAFTIGQPLCLRRLLVYLQGDKDDVNIGYGMIGAYALIYFGIAISSGFYWSTWFRTLALMRSMLTTAIFDKTLQSQAAVAEDKAAITLMSTDVDRIVNGLREAHELWANAVQIVIATYLLELELKYACVAPALVALGSFVAITYLSSYTKQFQKQWMGKLQVRIKEVSSMLDSIKGIKISGLTQQLHDIISGLRRQEVDASKPFRLLGAGTSTIALLPQLLSPVLAFAIYAAVALRGGESLDVSRLFTSLSILSLLSQPLFTLFGSLTNARASIGCFERIENYLCQESHVDSRWDEALGIQTSPDEFKDAKTTNINTRKLDSSTNHDADSSAPPSDVVFCMKKVALGWAKHENPTLQDIDLTIHKGTLNVIVGPSGAGKSTLLKGLLGESPKLSGSVFSSATEIAWCDQTPWLEKDATVQENIRSGSTMDEELYSTVIDCCGLRVDLNSMPAGDQTMVGTCSLSGGQKQRIAFARALYFRKDILILDDIFSGLDATTERHVVQRCLGSNGLVKRWGMTVVLATHSTRVLPLADHIIVLDENGTVSESGPYSSLVTAGGYVERIDKQRIHQLQQQADEDEDEKNKEPTLSRSPKLGQQDKSSPPTKKPPAVPDAPPQPDLTVYQFYLKTIGIWPMMTFLFLASLWAFLSVFPVQWLKWWAESNNKHPNKDLGLYLGVYAVFQVACLGSSALMTWLSFSFIARKSGIQLHTILLTSTLSAPLSLFSKTNSGQILTRFSQDIQMVDMNLPLQLLTVSQSLFVCVAQAALIGASIGWVAISYPVLIAVLFVVQRFYLRTAKQMRLLDLSEKAPVYAQYSNVLAGGLLTIRAFAWQSRFQTRNYQLVDRSQKPWYLMLMIQRWLLLVLDFITAALAIIIVGIAVRLKSTIGPGGVAVTLVQIITLSGYINQLITTYTLLETTLGAISRINQFQQTSSSGSGGKPNGKGDQPHPNWPETGELILEDVDASYDKSGPLAIDGLSLKIQPGEKIGICGRTGSGKSSTLLALFQLLELRSGRILLDGLDLSSLDPEAVRARLNGLSQEPYFLTGSIRLNLDPYKSIEGDEPLIKVLQSVRLWGLVEEKGGLDVDLKKDSLSHGQQQLFCLARALLRPGKLVILDEVTSSVDQDTDTVMQNIIASEFADRTVLIIAHRLHTIMHCDKVAVMSNSKCVEFDNPLVLLKAKGSLFSELFESYHHRGE</sequence>
<evidence type="ECO:0000256" key="1">
    <source>
        <dbReference type="ARBA" id="ARBA00004651"/>
    </source>
</evidence>
<gene>
    <name evidence="15" type="ORF">BGW36DRAFT_459675</name>
</gene>
<feature type="transmembrane region" description="Helical" evidence="12">
    <location>
        <begin position="70"/>
        <end position="90"/>
    </location>
</feature>
<keyword evidence="3" id="KW-0813">Transport</keyword>
<evidence type="ECO:0000256" key="9">
    <source>
        <dbReference type="ARBA" id="ARBA00023136"/>
    </source>
</evidence>
<dbReference type="PROSITE" id="PS00211">
    <property type="entry name" value="ABC_TRANSPORTER_1"/>
    <property type="match status" value="2"/>
</dbReference>
<evidence type="ECO:0000256" key="7">
    <source>
        <dbReference type="ARBA" id="ARBA00022840"/>
    </source>
</evidence>
<evidence type="ECO:0000256" key="5">
    <source>
        <dbReference type="ARBA" id="ARBA00022692"/>
    </source>
</evidence>
<keyword evidence="5 12" id="KW-0812">Transmembrane</keyword>
<dbReference type="FunFam" id="1.20.1560.10:FF:000055">
    <property type="entry name" value="ABC multidrug transporter (Eurofung)"/>
    <property type="match status" value="1"/>
</dbReference>
<dbReference type="PANTHER" id="PTHR24223:SF399">
    <property type="entry name" value="ABC TRANSPORTER ATNG"/>
    <property type="match status" value="1"/>
</dbReference>
<feature type="transmembrane region" description="Helical" evidence="12">
    <location>
        <begin position="133"/>
        <end position="151"/>
    </location>
</feature>
<dbReference type="SUPFAM" id="SSF52540">
    <property type="entry name" value="P-loop containing nucleoside triphosphate hydrolases"/>
    <property type="match status" value="2"/>
</dbReference>
<dbReference type="CDD" id="cd18579">
    <property type="entry name" value="ABC_6TM_ABCC_D1"/>
    <property type="match status" value="1"/>
</dbReference>
<evidence type="ECO:0000256" key="8">
    <source>
        <dbReference type="ARBA" id="ARBA00022989"/>
    </source>
</evidence>
<feature type="transmembrane region" description="Helical" evidence="12">
    <location>
        <begin position="1050"/>
        <end position="1072"/>
    </location>
</feature>
<keyword evidence="10" id="KW-0325">Glycoprotein</keyword>
<keyword evidence="16" id="KW-1185">Reference proteome</keyword>
<feature type="domain" description="ABC transmembrane type-1" evidence="14">
    <location>
        <begin position="277"/>
        <end position="551"/>
    </location>
</feature>
<evidence type="ECO:0000256" key="11">
    <source>
        <dbReference type="SAM" id="MobiDB-lite"/>
    </source>
</evidence>
<dbReference type="InterPro" id="IPR003593">
    <property type="entry name" value="AAA+_ATPase"/>
</dbReference>
<dbReference type="FunFam" id="1.20.1560.10:FF:000066">
    <property type="entry name" value="ABC multidrug transporter (Eurofung)"/>
    <property type="match status" value="1"/>
</dbReference>
<dbReference type="InterPro" id="IPR017871">
    <property type="entry name" value="ABC_transporter-like_CS"/>
</dbReference>
<feature type="transmembrane region" description="Helical" evidence="12">
    <location>
        <begin position="405"/>
        <end position="426"/>
    </location>
</feature>
<name>A0AAD4KV20_9EURO</name>
<dbReference type="Pfam" id="PF00664">
    <property type="entry name" value="ABC_membrane"/>
    <property type="match status" value="2"/>
</dbReference>
<feature type="domain" description="ABC transmembrane type-1" evidence="14">
    <location>
        <begin position="917"/>
        <end position="1195"/>
    </location>
</feature>
<dbReference type="PROSITE" id="PS50893">
    <property type="entry name" value="ABC_TRANSPORTER_2"/>
    <property type="match status" value="2"/>
</dbReference>
<feature type="transmembrane region" description="Helical" evidence="12">
    <location>
        <begin position="949"/>
        <end position="972"/>
    </location>
</feature>
<dbReference type="CDD" id="cd18580">
    <property type="entry name" value="ABC_6TM_ABCC_D2"/>
    <property type="match status" value="1"/>
</dbReference>
<feature type="transmembrane region" description="Helical" evidence="12">
    <location>
        <begin position="1137"/>
        <end position="1158"/>
    </location>
</feature>
<comment type="subcellular location">
    <subcellularLocation>
        <location evidence="1">Cell membrane</location>
        <topology evidence="1">Multi-pass membrane protein</topology>
    </subcellularLocation>
</comment>
<dbReference type="SUPFAM" id="SSF90123">
    <property type="entry name" value="ABC transporter transmembrane region"/>
    <property type="match status" value="2"/>
</dbReference>
<evidence type="ECO:0000256" key="4">
    <source>
        <dbReference type="ARBA" id="ARBA00022475"/>
    </source>
</evidence>
<feature type="transmembrane region" description="Helical" evidence="12">
    <location>
        <begin position="257"/>
        <end position="285"/>
    </location>
</feature>
<dbReference type="SMART" id="SM00382">
    <property type="entry name" value="AAA"/>
    <property type="match status" value="2"/>
</dbReference>
<dbReference type="InterPro" id="IPR027417">
    <property type="entry name" value="P-loop_NTPase"/>
</dbReference>
<evidence type="ECO:0000256" key="3">
    <source>
        <dbReference type="ARBA" id="ARBA00022448"/>
    </source>
</evidence>
<evidence type="ECO:0000259" key="13">
    <source>
        <dbReference type="PROSITE" id="PS50893"/>
    </source>
</evidence>
<evidence type="ECO:0000256" key="12">
    <source>
        <dbReference type="SAM" id="Phobius"/>
    </source>
</evidence>